<accession>A0A6C0KLW4</accession>
<dbReference type="EMBL" id="MN740901">
    <property type="protein sequence ID" value="QHU17328.1"/>
    <property type="molecule type" value="Genomic_DNA"/>
</dbReference>
<feature type="region of interest" description="Disordered" evidence="1">
    <location>
        <begin position="1"/>
        <end position="24"/>
    </location>
</feature>
<name>A0A6C0KLW4_9ZZZZ</name>
<sequence>MTQVLNKVHAKSSSRSNISGQKNTQQSYNTIIPYIKYFIQDGEI</sequence>
<evidence type="ECO:0000313" key="2">
    <source>
        <dbReference type="EMBL" id="QHU17328.1"/>
    </source>
</evidence>
<reference evidence="2" key="1">
    <citation type="journal article" date="2020" name="Nature">
        <title>Giant virus diversity and host interactions through global metagenomics.</title>
        <authorList>
            <person name="Schulz F."/>
            <person name="Roux S."/>
            <person name="Paez-Espino D."/>
            <person name="Jungbluth S."/>
            <person name="Walsh D.A."/>
            <person name="Denef V.J."/>
            <person name="McMahon K.D."/>
            <person name="Konstantinidis K.T."/>
            <person name="Eloe-Fadrosh E.A."/>
            <person name="Kyrpides N.C."/>
            <person name="Woyke T."/>
        </authorList>
    </citation>
    <scope>NUCLEOTIDE SEQUENCE</scope>
    <source>
        <strain evidence="2">GVMAG-S-3300012000-57</strain>
    </source>
</reference>
<evidence type="ECO:0000256" key="1">
    <source>
        <dbReference type="SAM" id="MobiDB-lite"/>
    </source>
</evidence>
<dbReference type="AlphaFoldDB" id="A0A6C0KLW4"/>
<organism evidence="2">
    <name type="scientific">viral metagenome</name>
    <dbReference type="NCBI Taxonomy" id="1070528"/>
    <lineage>
        <taxon>unclassified sequences</taxon>
        <taxon>metagenomes</taxon>
        <taxon>organismal metagenomes</taxon>
    </lineage>
</organism>
<protein>
    <submittedName>
        <fullName evidence="2">Uncharacterized protein</fullName>
    </submittedName>
</protein>
<proteinExistence type="predicted"/>